<evidence type="ECO:0000256" key="9">
    <source>
        <dbReference type="ARBA" id="ARBA00073046"/>
    </source>
</evidence>
<evidence type="ECO:0000256" key="10">
    <source>
        <dbReference type="ARBA" id="ARBA00081329"/>
    </source>
</evidence>
<evidence type="ECO:0000259" key="13">
    <source>
        <dbReference type="PROSITE" id="PS51194"/>
    </source>
</evidence>
<dbReference type="GO" id="GO:0005524">
    <property type="term" value="F:ATP binding"/>
    <property type="evidence" value="ECO:0007669"/>
    <property type="project" value="UniProtKB-KW"/>
</dbReference>
<comment type="subcellular location">
    <subcellularLocation>
        <location evidence="1">Nucleus</location>
    </subcellularLocation>
</comment>
<dbReference type="SUPFAM" id="SSF52540">
    <property type="entry name" value="P-loop containing nucleoside triphosphate hydrolases"/>
    <property type="match status" value="2"/>
</dbReference>
<dbReference type="InterPro" id="IPR016024">
    <property type="entry name" value="ARM-type_fold"/>
</dbReference>
<dbReference type="FunFam" id="3.40.50.300:FF:000428">
    <property type="entry name" value="TATA-binding protein-associated factor 172"/>
    <property type="match status" value="1"/>
</dbReference>
<accession>A0A163M053</accession>
<evidence type="ECO:0000256" key="8">
    <source>
        <dbReference type="ARBA" id="ARBA00023242"/>
    </source>
</evidence>
<dbReference type="GO" id="GO:0004386">
    <property type="term" value="F:helicase activity"/>
    <property type="evidence" value="ECO:0007669"/>
    <property type="project" value="UniProtKB-KW"/>
</dbReference>
<evidence type="ECO:0000256" key="11">
    <source>
        <dbReference type="SAM" id="MobiDB-lite"/>
    </source>
</evidence>
<feature type="compositionally biased region" description="Low complexity" evidence="11">
    <location>
        <begin position="171"/>
        <end position="206"/>
    </location>
</feature>
<dbReference type="InterPro" id="IPR011989">
    <property type="entry name" value="ARM-like"/>
</dbReference>
<dbReference type="OMA" id="WYSDIAC"/>
<dbReference type="SUPFAM" id="SSF48371">
    <property type="entry name" value="ARM repeat"/>
    <property type="match status" value="1"/>
</dbReference>
<dbReference type="Proteomes" id="UP000078561">
    <property type="component" value="Unassembled WGS sequence"/>
</dbReference>
<dbReference type="InterPro" id="IPR022707">
    <property type="entry name" value="Mot1_central_dom"/>
</dbReference>
<proteinExistence type="predicted"/>
<dbReference type="Gene3D" id="1.25.10.10">
    <property type="entry name" value="Leucine-rich Repeat Variant"/>
    <property type="match status" value="3"/>
</dbReference>
<dbReference type="SMART" id="SM00490">
    <property type="entry name" value="HELICc"/>
    <property type="match status" value="1"/>
</dbReference>
<dbReference type="GO" id="GO:0005634">
    <property type="term" value="C:nucleus"/>
    <property type="evidence" value="ECO:0007669"/>
    <property type="project" value="UniProtKB-SubCell"/>
</dbReference>
<evidence type="ECO:0000259" key="12">
    <source>
        <dbReference type="PROSITE" id="PS51192"/>
    </source>
</evidence>
<organism evidence="14">
    <name type="scientific">Absidia glauca</name>
    <name type="common">Pin mould</name>
    <dbReference type="NCBI Taxonomy" id="4829"/>
    <lineage>
        <taxon>Eukaryota</taxon>
        <taxon>Fungi</taxon>
        <taxon>Fungi incertae sedis</taxon>
        <taxon>Mucoromycota</taxon>
        <taxon>Mucoromycotina</taxon>
        <taxon>Mucoromycetes</taxon>
        <taxon>Mucorales</taxon>
        <taxon>Cunninghamellaceae</taxon>
        <taxon>Absidia</taxon>
    </lineage>
</organism>
<evidence type="ECO:0000313" key="14">
    <source>
        <dbReference type="EMBL" id="SAL99998.1"/>
    </source>
</evidence>
<sequence>MATRLDRLVLLLDTGSTSAVRRTAAQQLGEIQKQHPSELYNLLSRVVVHLRSKAWDTRWAAGQALEAIAANVPPWEPQETLSTQQQLLTTPDDINKLRFSQFDLASVLQHGKTLLGSAGKEYDIDLSDMTPQERLEMQRRNLRERLGLGSQFMDVDLLDDADLDTKKKVDSSPVSSSPSPSTSTTHISTTTISTTTTNTTATANEPAPTPAVQEINMAGLSARERNMLKRKMKLDAKLNKNKEKVRVVDFKGKTESKPIKAEPEQEAFDITAQPQSDKFVVESKKSDNGSIDGGQTSVDWPFKMICEHLCMDLFDPTWEIRHGAGIGLRSILKGHGAGAGKTAGFNASENQALHNAWLEDAAIRLLCVFALDRFADFVSDQVVCPVRETCSQTLGTVLQYMQPEGVVKVHDTLLKLIAQDDPAFGSRSIWEVRHAGLLGLKYTVAVRKDLVEYLVEGTTGAVILGLRDHDDDVRAVSASTLLPITADFVRMSTKNRIQDVITTLWDCLVDLKDDLTASTGAVMDLIAKLFEQPGVMDIVKSGCSLADLVPRLHPFFRHTISSVRVAVLNTLLTFLDCGTASEWVDERVYRLVFQNLMVEERADIIKKSLQVWRSLTIGKLVDQTIVLQGTQNWLGSWFELAMTPIGQPLNVVGHFYKPPGVFGFDNNMDVNSTNSKKSKTKGGKAGSGGDIRPLDSATKKGDDEVGHNLDAGMIAQDFSMVTMEQVVCGRIACTSALGMAMSMWPDDAMENSYQEVLLSLSTSQWALKRQLGAMVIEEWAKAVLQNRYNVDCIGKTEPLSVLATTHNFPKNLSELMISNLENGANQTATFYFELVHLLKRIRNECQALINGFVEAQLAPDTVPQLPAMVLGETPPDYQGDVFTIETAGWLVSEAFGPMVGRIPNSKGKAASITSLEERQRRVVASVGYYEDLKQKVEINVYSATAGAVVELGVLPAKLNPLIRSVMNSIKFEENAELQQRSASTLADLIAMCSRSANRMKLNDQITKNLCIFLCSDSTKTPILEENMTQSGIQSIQKEDGKPTTTSTTTKDGDSDNREAKLMKRGAEVSFRVLCNRFGDQVFDVVPKLWDCMSSKLLQVFPADQADATQANEIMGSDLLLGQEVIDSISLITTVVPYLSQDLWPRVISLVPFVCRSLQSCFAVVRQVSARCLATIASVITPETMQYVIDRVIPNLGDLMNPTHRQGASELIYFLVQLLDTKILPYTIFLIVPVLGRMSDVDESVRLVCTNCFALLIKLVPLEAGIPDPPGMSAQMLAHRDDERKFLSQLLDSSKVENFEIPVKINAELRRYQQEGVNWLAFLNRFHLHGILCDDMGLGKTLQSICILSSDHFMRAKRYEATQAPDSAPCPSLVICPPTLTGHWYHEILHYSVNLKPLQYTGGPADRKRLRSNLDQVDVVIMSYDIIRNDIADLGKINWNYCILDEGHIIKNGKTKITKSIKSIKTNHRLILSGTPIQNNVLELWSLFDFLMPGFLGSEKIFNERFGKPILASRDSKSSSKEQEAGALALEALHKQVLPFLLRRLKEDVLHDLPPKIIQDYYCELSDIQKTLYDEFAKSQAKNSVETGLEQPTTVVATKEDQPKKQATHIFQALQYLRKLCNHPLLVLHDKHPSYYRVQDTLQRTNRSLHDIANAPKLLALKQLLNECGIGATTTESESDPAAMAAGAVSQHRALIFCQLKTMLNIIENDLFKTLMPTVSYLRLDGSVDTHKRHALVTKFNADPSIDVLLLTTHVGGLGLNLTGADTVIFVEHDWNPMKDLQAMDRAHRIGQKKVVNVYRLITKGTLEEKIMGLQKFKLNIANSVVNQQNSGLKSMDTDQILDLFNVEDANGKKKKKAIGPPSSSSSMDTGEDTAVATAGMGNAKAVLEDLESLWDEKDYEEEYNIDSFISSLQ</sequence>
<dbReference type="FunCoup" id="A0A163M053">
    <property type="interactions" value="1086"/>
</dbReference>
<dbReference type="CDD" id="cd18793">
    <property type="entry name" value="SF2_C_SNF"/>
    <property type="match status" value="1"/>
</dbReference>
<evidence type="ECO:0000256" key="5">
    <source>
        <dbReference type="ARBA" id="ARBA00022806"/>
    </source>
</evidence>
<keyword evidence="3" id="KW-0547">Nucleotide-binding</keyword>
<dbReference type="InterPro" id="IPR044972">
    <property type="entry name" value="Mot1"/>
</dbReference>
<keyword evidence="8" id="KW-0539">Nucleus</keyword>
<evidence type="ECO:0000256" key="4">
    <source>
        <dbReference type="ARBA" id="ARBA00022801"/>
    </source>
</evidence>
<dbReference type="PANTHER" id="PTHR36498">
    <property type="entry name" value="TATA-BINDING PROTEIN-ASSOCIATED FACTOR 172"/>
    <property type="match status" value="1"/>
</dbReference>
<dbReference type="Gene3D" id="3.40.50.10810">
    <property type="entry name" value="Tandem AAA-ATPase domain"/>
    <property type="match status" value="1"/>
</dbReference>
<feature type="region of interest" description="Disordered" evidence="11">
    <location>
        <begin position="166"/>
        <end position="213"/>
    </location>
</feature>
<keyword evidence="6" id="KW-0067">ATP-binding</keyword>
<dbReference type="Pfam" id="PF00176">
    <property type="entry name" value="SNF2-rel_dom"/>
    <property type="match status" value="1"/>
</dbReference>
<evidence type="ECO:0000313" key="15">
    <source>
        <dbReference type="Proteomes" id="UP000078561"/>
    </source>
</evidence>
<keyword evidence="5" id="KW-0347">Helicase</keyword>
<evidence type="ECO:0000256" key="7">
    <source>
        <dbReference type="ARBA" id="ARBA00023125"/>
    </source>
</evidence>
<keyword evidence="4" id="KW-0378">Hydrolase</keyword>
<dbReference type="STRING" id="4829.A0A163M053"/>
<dbReference type="PROSITE" id="PS51192">
    <property type="entry name" value="HELICASE_ATP_BIND_1"/>
    <property type="match status" value="1"/>
</dbReference>
<evidence type="ECO:0000256" key="6">
    <source>
        <dbReference type="ARBA" id="ARBA00022840"/>
    </source>
</evidence>
<name>A0A163M053_ABSGL</name>
<dbReference type="InParanoid" id="A0A163M053"/>
<keyword evidence="2" id="KW-0677">Repeat</keyword>
<dbReference type="InterPro" id="IPR014001">
    <property type="entry name" value="Helicase_ATP-bd"/>
</dbReference>
<gene>
    <name evidence="14" type="primary">ABSGL_05654.1 scaffold 7188</name>
</gene>
<dbReference type="InterPro" id="IPR044078">
    <property type="entry name" value="Mot1_ATP-bd"/>
</dbReference>
<dbReference type="EMBL" id="LT553043">
    <property type="protein sequence ID" value="SAL99998.1"/>
    <property type="molecule type" value="Genomic_DNA"/>
</dbReference>
<dbReference type="OrthoDB" id="10252227at2759"/>
<dbReference type="GO" id="GO:0017025">
    <property type="term" value="F:TBP-class protein binding"/>
    <property type="evidence" value="ECO:0007669"/>
    <property type="project" value="InterPro"/>
</dbReference>
<feature type="domain" description="Helicase C-terminal" evidence="13">
    <location>
        <begin position="1659"/>
        <end position="1836"/>
    </location>
</feature>
<feature type="domain" description="Helicase ATP-binding" evidence="12">
    <location>
        <begin position="1320"/>
        <end position="1493"/>
    </location>
</feature>
<dbReference type="InterPro" id="IPR027417">
    <property type="entry name" value="P-loop_NTPase"/>
</dbReference>
<evidence type="ECO:0000256" key="1">
    <source>
        <dbReference type="ARBA" id="ARBA00004123"/>
    </source>
</evidence>
<keyword evidence="7" id="KW-0238">DNA-binding</keyword>
<feature type="region of interest" description="Disordered" evidence="11">
    <location>
        <begin position="1852"/>
        <end position="1875"/>
    </location>
</feature>
<dbReference type="InterPro" id="IPR001650">
    <property type="entry name" value="Helicase_C-like"/>
</dbReference>
<dbReference type="GO" id="GO:0003677">
    <property type="term" value="F:DNA binding"/>
    <property type="evidence" value="ECO:0007669"/>
    <property type="project" value="UniProtKB-KW"/>
</dbReference>
<evidence type="ECO:0000256" key="2">
    <source>
        <dbReference type="ARBA" id="ARBA00022737"/>
    </source>
</evidence>
<feature type="region of interest" description="Disordered" evidence="11">
    <location>
        <begin position="673"/>
        <end position="702"/>
    </location>
</feature>
<dbReference type="InterPro" id="IPR038718">
    <property type="entry name" value="SNF2-like_sf"/>
</dbReference>
<dbReference type="PROSITE" id="PS51194">
    <property type="entry name" value="HELICASE_CTER"/>
    <property type="match status" value="1"/>
</dbReference>
<reference evidence="14" key="1">
    <citation type="submission" date="2016-04" db="EMBL/GenBank/DDBJ databases">
        <authorList>
            <person name="Evans L.H."/>
            <person name="Alamgir A."/>
            <person name="Owens N."/>
            <person name="Weber N.D."/>
            <person name="Virtaneva K."/>
            <person name="Barbian K."/>
            <person name="Babar A."/>
            <person name="Rosenke K."/>
        </authorList>
    </citation>
    <scope>NUCLEOTIDE SEQUENCE [LARGE SCALE GENOMIC DNA]</scope>
    <source>
        <strain evidence="14">CBS 101.48</strain>
    </source>
</reference>
<dbReference type="SMART" id="SM00487">
    <property type="entry name" value="DEXDc"/>
    <property type="match status" value="1"/>
</dbReference>
<dbReference type="InterPro" id="IPR000330">
    <property type="entry name" value="SNF2_N"/>
</dbReference>
<dbReference type="Gene3D" id="3.40.50.300">
    <property type="entry name" value="P-loop containing nucleotide triphosphate hydrolases"/>
    <property type="match status" value="1"/>
</dbReference>
<dbReference type="FunFam" id="3.40.50.10810:FF:000009">
    <property type="entry name" value="B-TFIID TATA-box-binding protein-associated factor 1"/>
    <property type="match status" value="1"/>
</dbReference>
<dbReference type="Pfam" id="PF12054">
    <property type="entry name" value="DUF3535"/>
    <property type="match status" value="1"/>
</dbReference>
<keyword evidence="15" id="KW-1185">Reference proteome</keyword>
<feature type="region of interest" description="Disordered" evidence="11">
    <location>
        <begin position="1029"/>
        <end position="1056"/>
    </location>
</feature>
<dbReference type="Pfam" id="PF00271">
    <property type="entry name" value="Helicase_C"/>
    <property type="match status" value="1"/>
</dbReference>
<protein>
    <recommendedName>
        <fullName evidence="9">TATA-binding protein-associated factor mot1</fullName>
    </recommendedName>
    <alternativeName>
        <fullName evidence="10">Modifier of transcription 1</fullName>
    </alternativeName>
</protein>
<evidence type="ECO:0000256" key="3">
    <source>
        <dbReference type="ARBA" id="ARBA00022741"/>
    </source>
</evidence>
<dbReference type="CDD" id="cd17999">
    <property type="entry name" value="DEXHc_Mot1"/>
    <property type="match status" value="1"/>
</dbReference>
<dbReference type="GO" id="GO:0016887">
    <property type="term" value="F:ATP hydrolysis activity"/>
    <property type="evidence" value="ECO:0007669"/>
    <property type="project" value="InterPro"/>
</dbReference>
<dbReference type="InterPro" id="IPR049730">
    <property type="entry name" value="SNF2/RAD54-like_C"/>
</dbReference>
<dbReference type="PANTHER" id="PTHR36498:SF1">
    <property type="entry name" value="TATA-BINDING PROTEIN-ASSOCIATED FACTOR 172"/>
    <property type="match status" value="1"/>
</dbReference>